<reference evidence="1 2" key="1">
    <citation type="submission" date="2018-08" db="EMBL/GenBank/DDBJ databases">
        <title>Genome Sequence of Clavibacter michiganensis Subspecies type strains, and the Atypical Peach-Colored Strains Isolated from Tomato.</title>
        <authorList>
            <person name="Osdaghi E."/>
            <person name="Portier P."/>
            <person name="Briand M."/>
            <person name="Jacques M.-A."/>
        </authorList>
    </citation>
    <scope>NUCLEOTIDE SEQUENCE [LARGE SCALE GENOMIC DNA]</scope>
    <source>
        <strain evidence="1 2">CFBP 7493</strain>
    </source>
</reference>
<name>A0A399NR93_9MICO</name>
<dbReference type="EMBL" id="QWEC01000193">
    <property type="protein sequence ID" value="RII96401.1"/>
    <property type="molecule type" value="Genomic_DNA"/>
</dbReference>
<evidence type="ECO:0000313" key="1">
    <source>
        <dbReference type="EMBL" id="RII96401.1"/>
    </source>
</evidence>
<dbReference type="AlphaFoldDB" id="A0A399NR93"/>
<comment type="caution">
    <text evidence="1">The sequence shown here is derived from an EMBL/GenBank/DDBJ whole genome shotgun (WGS) entry which is preliminary data.</text>
</comment>
<dbReference type="Proteomes" id="UP000266298">
    <property type="component" value="Unassembled WGS sequence"/>
</dbReference>
<dbReference type="RefSeq" id="WP_043583422.1">
    <property type="nucleotide sequence ID" value="NZ_QWEC01000193.1"/>
</dbReference>
<proteinExistence type="predicted"/>
<evidence type="ECO:0000313" key="2">
    <source>
        <dbReference type="Proteomes" id="UP000266298"/>
    </source>
</evidence>
<protein>
    <submittedName>
        <fullName evidence="1">Uncharacterized protein</fullName>
    </submittedName>
</protein>
<gene>
    <name evidence="1" type="ORF">DZF96_11520</name>
</gene>
<accession>A0A399NR93</accession>
<organism evidence="1 2">
    <name type="scientific">Clavibacter michiganensis</name>
    <dbReference type="NCBI Taxonomy" id="28447"/>
    <lineage>
        <taxon>Bacteria</taxon>
        <taxon>Bacillati</taxon>
        <taxon>Actinomycetota</taxon>
        <taxon>Actinomycetes</taxon>
        <taxon>Micrococcales</taxon>
        <taxon>Microbacteriaceae</taxon>
        <taxon>Clavibacter</taxon>
    </lineage>
</organism>
<sequence>MAAALVALSLLAGCSRTPIGDPYEVPLDDLRTGMGGRDGDAVILWIEPGERFSLTTFGSSGCPTAPMGMRVDDDVLRISTVLTGQTGGAACSADLSPTSYALDVPDGLRDRDALDVVVELPEGDEALRLAP</sequence>